<keyword evidence="3" id="KW-0597">Phosphoprotein</keyword>
<accession>A0A644X4B9</accession>
<evidence type="ECO:0000256" key="3">
    <source>
        <dbReference type="ARBA" id="ARBA00022553"/>
    </source>
</evidence>
<comment type="caution">
    <text evidence="10">The sequence shown here is derived from an EMBL/GenBank/DDBJ whole genome shotgun (WGS) entry which is preliminary data.</text>
</comment>
<dbReference type="InterPro" id="IPR051552">
    <property type="entry name" value="HptR"/>
</dbReference>
<keyword evidence="7" id="KW-0804">Transcription</keyword>
<dbReference type="GO" id="GO:0003700">
    <property type="term" value="F:DNA-binding transcription factor activity"/>
    <property type="evidence" value="ECO:0007669"/>
    <property type="project" value="InterPro"/>
</dbReference>
<dbReference type="Pfam" id="PF00072">
    <property type="entry name" value="Response_reg"/>
    <property type="match status" value="1"/>
</dbReference>
<keyword evidence="10" id="KW-0378">Hydrolase</keyword>
<dbReference type="AlphaFoldDB" id="A0A644X4B9"/>
<dbReference type="PANTHER" id="PTHR42713:SF3">
    <property type="entry name" value="TRANSCRIPTIONAL REGULATORY PROTEIN HPTR"/>
    <property type="match status" value="1"/>
</dbReference>
<gene>
    <name evidence="10" type="primary">cheB_26</name>
    <name evidence="10" type="ORF">SDC9_55300</name>
</gene>
<protein>
    <submittedName>
        <fullName evidence="10">Chemotaxis response regulator protein-glutamate methylesterase</fullName>
        <ecNumber evidence="10">3.1.1.61</ecNumber>
    </submittedName>
</protein>
<comment type="subcellular location">
    <subcellularLocation>
        <location evidence="1">Cytoplasm</location>
    </subcellularLocation>
</comment>
<dbReference type="InterPro" id="IPR011006">
    <property type="entry name" value="CheY-like_superfamily"/>
</dbReference>
<evidence type="ECO:0000256" key="4">
    <source>
        <dbReference type="ARBA" id="ARBA00023012"/>
    </source>
</evidence>
<dbReference type="PRINTS" id="PR00032">
    <property type="entry name" value="HTHARAC"/>
</dbReference>
<dbReference type="InterPro" id="IPR018060">
    <property type="entry name" value="HTH_AraC"/>
</dbReference>
<evidence type="ECO:0000256" key="6">
    <source>
        <dbReference type="ARBA" id="ARBA00023125"/>
    </source>
</evidence>
<dbReference type="SMART" id="SM00448">
    <property type="entry name" value="REC"/>
    <property type="match status" value="1"/>
</dbReference>
<keyword evidence="2" id="KW-0963">Cytoplasm</keyword>
<dbReference type="CDD" id="cd17536">
    <property type="entry name" value="REC_YesN-like"/>
    <property type="match status" value="1"/>
</dbReference>
<dbReference type="Gene3D" id="1.10.10.60">
    <property type="entry name" value="Homeodomain-like"/>
    <property type="match status" value="2"/>
</dbReference>
<evidence type="ECO:0000256" key="7">
    <source>
        <dbReference type="ARBA" id="ARBA00023163"/>
    </source>
</evidence>
<dbReference type="GO" id="GO:0043565">
    <property type="term" value="F:sequence-specific DNA binding"/>
    <property type="evidence" value="ECO:0007669"/>
    <property type="project" value="InterPro"/>
</dbReference>
<dbReference type="GO" id="GO:0000160">
    <property type="term" value="P:phosphorelay signal transduction system"/>
    <property type="evidence" value="ECO:0007669"/>
    <property type="project" value="UniProtKB-KW"/>
</dbReference>
<dbReference type="Pfam" id="PF12833">
    <property type="entry name" value="HTH_18"/>
    <property type="match status" value="1"/>
</dbReference>
<evidence type="ECO:0000256" key="2">
    <source>
        <dbReference type="ARBA" id="ARBA00022490"/>
    </source>
</evidence>
<sequence length="536" mass="62036">MGLYKLMIVDDEEEIRLGVIKKINWAEQGFEVVGDAENGQEALEMAEKLHPDVIMTDIKMPFMDGLELGKRITDIMPSTKIIIFSGSDDLEYAHKAIKINVVEYVLKPINSIELIEVLKRLKEKLDKEYDAKRNVEILKNHYLESIPVIREQFLVGALEGRITKEQWVEDEKKLGLDFINKYLSVSLIGIDGAISYDSEGESLQNDVGLISISIKNIVDEIMANYCEFISFPYSDKVVVLATFDEKDKIMRFIKGLNEVIKVFECTFGSTISAGIGRVYDDISKIRFSYSTAQSALSYRPILGNGKTIYIEDVEPDNSIQLQFDEQEEIKFLNAIKLSTKEEIKEVVENIFRKLEESFVPLVKYRIYIMEVLTSLLKLTQTYNIEIKEVFGENFNCYIYLNELDSIEEIRLWFIDKSIKLNELIKKERTNSSKLLVEKAKDYIKNNYNDYEMSVEKLCSKLHVSPTYFSTIFKKETDMSFVNYLTSVRLEEAVKLLNTTDDKTYIIATKVGYQEANYFSYVFKKQFGISPSRYRKN</sequence>
<evidence type="ECO:0000313" key="10">
    <source>
        <dbReference type="EMBL" id="MPM08984.1"/>
    </source>
</evidence>
<evidence type="ECO:0000256" key="5">
    <source>
        <dbReference type="ARBA" id="ARBA00023015"/>
    </source>
</evidence>
<feature type="domain" description="HTH araC/xylS-type" evidence="8">
    <location>
        <begin position="437"/>
        <end position="536"/>
    </location>
</feature>
<dbReference type="GO" id="GO:0005737">
    <property type="term" value="C:cytoplasm"/>
    <property type="evidence" value="ECO:0007669"/>
    <property type="project" value="UniProtKB-SubCell"/>
</dbReference>
<dbReference type="PROSITE" id="PS01124">
    <property type="entry name" value="HTH_ARAC_FAMILY_2"/>
    <property type="match status" value="1"/>
</dbReference>
<dbReference type="PANTHER" id="PTHR42713">
    <property type="entry name" value="HISTIDINE KINASE-RELATED"/>
    <property type="match status" value="1"/>
</dbReference>
<dbReference type="PROSITE" id="PS50110">
    <property type="entry name" value="RESPONSE_REGULATORY"/>
    <property type="match status" value="1"/>
</dbReference>
<organism evidence="10">
    <name type="scientific">bioreactor metagenome</name>
    <dbReference type="NCBI Taxonomy" id="1076179"/>
    <lineage>
        <taxon>unclassified sequences</taxon>
        <taxon>metagenomes</taxon>
        <taxon>ecological metagenomes</taxon>
    </lineage>
</organism>
<keyword evidence="6" id="KW-0238">DNA-binding</keyword>
<evidence type="ECO:0000259" key="8">
    <source>
        <dbReference type="PROSITE" id="PS01124"/>
    </source>
</evidence>
<feature type="domain" description="Response regulatory" evidence="9">
    <location>
        <begin position="5"/>
        <end position="122"/>
    </location>
</feature>
<dbReference type="Pfam" id="PF17853">
    <property type="entry name" value="GGDEF_2"/>
    <property type="match status" value="1"/>
</dbReference>
<dbReference type="Gene3D" id="3.40.50.2300">
    <property type="match status" value="1"/>
</dbReference>
<dbReference type="InterPro" id="IPR041522">
    <property type="entry name" value="CdaR_GGDEF"/>
</dbReference>
<name>A0A644X4B9_9ZZZZ</name>
<dbReference type="SUPFAM" id="SSF46689">
    <property type="entry name" value="Homeodomain-like"/>
    <property type="match status" value="2"/>
</dbReference>
<reference evidence="10" key="1">
    <citation type="submission" date="2019-08" db="EMBL/GenBank/DDBJ databases">
        <authorList>
            <person name="Kucharzyk K."/>
            <person name="Murdoch R.W."/>
            <person name="Higgins S."/>
            <person name="Loffler F."/>
        </authorList>
    </citation>
    <scope>NUCLEOTIDE SEQUENCE</scope>
</reference>
<keyword evidence="4" id="KW-0902">Two-component regulatory system</keyword>
<evidence type="ECO:0000256" key="1">
    <source>
        <dbReference type="ARBA" id="ARBA00004496"/>
    </source>
</evidence>
<keyword evidence="5" id="KW-0805">Transcription regulation</keyword>
<dbReference type="SMART" id="SM00342">
    <property type="entry name" value="HTH_ARAC"/>
    <property type="match status" value="1"/>
</dbReference>
<dbReference type="GO" id="GO:0008984">
    <property type="term" value="F:protein-glutamate methylesterase activity"/>
    <property type="evidence" value="ECO:0007669"/>
    <property type="project" value="UniProtKB-EC"/>
</dbReference>
<dbReference type="InterPro" id="IPR009057">
    <property type="entry name" value="Homeodomain-like_sf"/>
</dbReference>
<dbReference type="InterPro" id="IPR020449">
    <property type="entry name" value="Tscrpt_reg_AraC-type_HTH"/>
</dbReference>
<dbReference type="SUPFAM" id="SSF52172">
    <property type="entry name" value="CheY-like"/>
    <property type="match status" value="1"/>
</dbReference>
<dbReference type="EMBL" id="VSSQ01001515">
    <property type="protein sequence ID" value="MPM08984.1"/>
    <property type="molecule type" value="Genomic_DNA"/>
</dbReference>
<dbReference type="EC" id="3.1.1.61" evidence="10"/>
<dbReference type="InterPro" id="IPR001789">
    <property type="entry name" value="Sig_transdc_resp-reg_receiver"/>
</dbReference>
<evidence type="ECO:0000259" key="9">
    <source>
        <dbReference type="PROSITE" id="PS50110"/>
    </source>
</evidence>
<proteinExistence type="predicted"/>